<dbReference type="AlphaFoldDB" id="A0A840SP43"/>
<keyword evidence="1" id="KW-1133">Transmembrane helix</keyword>
<dbReference type="InterPro" id="IPR003675">
    <property type="entry name" value="Rce1/LyrA-like_dom"/>
</dbReference>
<feature type="transmembrane region" description="Helical" evidence="1">
    <location>
        <begin position="12"/>
        <end position="32"/>
    </location>
</feature>
<name>A0A840SP43_9RHOB</name>
<evidence type="ECO:0000256" key="1">
    <source>
        <dbReference type="SAM" id="Phobius"/>
    </source>
</evidence>
<feature type="transmembrane region" description="Helical" evidence="1">
    <location>
        <begin position="38"/>
        <end position="56"/>
    </location>
</feature>
<dbReference type="Proteomes" id="UP000549457">
    <property type="component" value="Unassembled WGS sequence"/>
</dbReference>
<dbReference type="GO" id="GO:0080120">
    <property type="term" value="P:CAAX-box protein maturation"/>
    <property type="evidence" value="ECO:0007669"/>
    <property type="project" value="UniProtKB-ARBA"/>
</dbReference>
<gene>
    <name evidence="3" type="ORF">HNP73_002084</name>
</gene>
<accession>A0A840SP43</accession>
<keyword evidence="3" id="KW-0378">Hydrolase</keyword>
<feature type="transmembrane region" description="Helical" evidence="1">
    <location>
        <begin position="77"/>
        <end position="97"/>
    </location>
</feature>
<feature type="domain" description="CAAX prenyl protease 2/Lysostaphin resistance protein A-like" evidence="2">
    <location>
        <begin position="110"/>
        <end position="200"/>
    </location>
</feature>
<feature type="transmembrane region" description="Helical" evidence="1">
    <location>
        <begin position="147"/>
        <end position="169"/>
    </location>
</feature>
<feature type="transmembrane region" description="Helical" evidence="1">
    <location>
        <begin position="189"/>
        <end position="213"/>
    </location>
</feature>
<feature type="transmembrane region" description="Helical" evidence="1">
    <location>
        <begin position="109"/>
        <end position="135"/>
    </location>
</feature>
<proteinExistence type="predicted"/>
<comment type="caution">
    <text evidence="3">The sequence shown here is derived from an EMBL/GenBank/DDBJ whole genome shotgun (WGS) entry which is preliminary data.</text>
</comment>
<organism evidence="3 4">
    <name type="scientific">Amaricoccus macauensis</name>
    <dbReference type="NCBI Taxonomy" id="57001"/>
    <lineage>
        <taxon>Bacteria</taxon>
        <taxon>Pseudomonadati</taxon>
        <taxon>Pseudomonadota</taxon>
        <taxon>Alphaproteobacteria</taxon>
        <taxon>Rhodobacterales</taxon>
        <taxon>Paracoccaceae</taxon>
        <taxon>Amaricoccus</taxon>
    </lineage>
</organism>
<dbReference type="Pfam" id="PF02517">
    <property type="entry name" value="Rce1-like"/>
    <property type="match status" value="1"/>
</dbReference>
<dbReference type="GO" id="GO:0006508">
    <property type="term" value="P:proteolysis"/>
    <property type="evidence" value="ECO:0007669"/>
    <property type="project" value="UniProtKB-KW"/>
</dbReference>
<dbReference type="GO" id="GO:0004175">
    <property type="term" value="F:endopeptidase activity"/>
    <property type="evidence" value="ECO:0007669"/>
    <property type="project" value="UniProtKB-ARBA"/>
</dbReference>
<keyword evidence="1" id="KW-0812">Transmembrane</keyword>
<evidence type="ECO:0000313" key="3">
    <source>
        <dbReference type="EMBL" id="MBB5222148.1"/>
    </source>
</evidence>
<dbReference type="EMBL" id="JACHFM010000002">
    <property type="protein sequence ID" value="MBB5222148.1"/>
    <property type="molecule type" value="Genomic_DNA"/>
</dbReference>
<evidence type="ECO:0000259" key="2">
    <source>
        <dbReference type="Pfam" id="PF02517"/>
    </source>
</evidence>
<sequence>MTIGTPQITAERARLAAEFAVIFLAAPLVMAFALPPDWLHPLFLCVVAVAIGLLAVTPDFRWRELLHGWRNLDWREIGVAAALTAVASLVFVLWLVPDALFRLPRRAPGFWLLLMVLYPILSALPQELVFRALFFRRYAALFADARVALLVNGGVFALAHLLFWSPVTLSMTFVGGVLFARGYLGRGGFAQAVVMHAICGLIVFTAGLGVFFYHGAMR</sequence>
<protein>
    <submittedName>
        <fullName evidence="3">Membrane protease YdiL (CAAX protease family)</fullName>
    </submittedName>
</protein>
<keyword evidence="1" id="KW-0472">Membrane</keyword>
<reference evidence="3 4" key="1">
    <citation type="submission" date="2020-08" db="EMBL/GenBank/DDBJ databases">
        <title>Genomic Encyclopedia of Type Strains, Phase IV (KMG-IV): sequencing the most valuable type-strain genomes for metagenomic binning, comparative biology and taxonomic classification.</title>
        <authorList>
            <person name="Goeker M."/>
        </authorList>
    </citation>
    <scope>NUCLEOTIDE SEQUENCE [LARGE SCALE GENOMIC DNA]</scope>
    <source>
        <strain evidence="3 4">DSM 101730</strain>
    </source>
</reference>
<dbReference type="RefSeq" id="WP_184148561.1">
    <property type="nucleotide sequence ID" value="NZ_JACHFM010000002.1"/>
</dbReference>
<keyword evidence="3" id="KW-0645">Protease</keyword>
<evidence type="ECO:0000313" key="4">
    <source>
        <dbReference type="Proteomes" id="UP000549457"/>
    </source>
</evidence>
<keyword evidence="4" id="KW-1185">Reference proteome</keyword>